<comment type="catalytic activity">
    <reaction evidence="7">
        <text>adenosine + H2O + H(+) = inosine + NH4(+)</text>
        <dbReference type="Rhea" id="RHEA:24408"/>
        <dbReference type="ChEBI" id="CHEBI:15377"/>
        <dbReference type="ChEBI" id="CHEBI:15378"/>
        <dbReference type="ChEBI" id="CHEBI:16335"/>
        <dbReference type="ChEBI" id="CHEBI:17596"/>
        <dbReference type="ChEBI" id="CHEBI:28938"/>
        <dbReference type="EC" id="3.5.4.4"/>
    </reaction>
    <physiologicalReaction direction="left-to-right" evidence="7">
        <dbReference type="Rhea" id="RHEA:24409"/>
    </physiologicalReaction>
</comment>
<evidence type="ECO:0000256" key="5">
    <source>
        <dbReference type="ARBA" id="ARBA00022801"/>
    </source>
</evidence>
<keyword evidence="12" id="KW-1185">Reference proteome</keyword>
<evidence type="ECO:0000256" key="10">
    <source>
        <dbReference type="RuleBase" id="RU361274"/>
    </source>
</evidence>
<dbReference type="InterPro" id="IPR003730">
    <property type="entry name" value="Cu_polyphenol_OxRdtase"/>
</dbReference>
<dbReference type="Proteomes" id="UP001497493">
    <property type="component" value="Chromosome"/>
</dbReference>
<keyword evidence="5" id="KW-0378">Hydrolase</keyword>
<comment type="catalytic activity">
    <reaction evidence="9">
        <text>S-methyl-5'-thioadenosine + phosphate = 5-(methylsulfanyl)-alpha-D-ribose 1-phosphate + adenine</text>
        <dbReference type="Rhea" id="RHEA:11852"/>
        <dbReference type="ChEBI" id="CHEBI:16708"/>
        <dbReference type="ChEBI" id="CHEBI:17509"/>
        <dbReference type="ChEBI" id="CHEBI:43474"/>
        <dbReference type="ChEBI" id="CHEBI:58533"/>
        <dbReference type="EC" id="2.4.2.28"/>
    </reaction>
    <physiologicalReaction direction="left-to-right" evidence="9">
        <dbReference type="Rhea" id="RHEA:11853"/>
    </physiologicalReaction>
</comment>
<dbReference type="EMBL" id="OZ026884">
    <property type="protein sequence ID" value="CAL1240416.1"/>
    <property type="molecule type" value="Genomic_DNA"/>
</dbReference>
<evidence type="ECO:0000313" key="12">
    <source>
        <dbReference type="Proteomes" id="UP001497493"/>
    </source>
</evidence>
<dbReference type="NCBIfam" id="TIGR00726">
    <property type="entry name" value="peptidoglycan editing factor PgeF"/>
    <property type="match status" value="1"/>
</dbReference>
<evidence type="ECO:0000256" key="9">
    <source>
        <dbReference type="ARBA" id="ARBA00049893"/>
    </source>
</evidence>
<evidence type="ECO:0000256" key="1">
    <source>
        <dbReference type="ARBA" id="ARBA00000553"/>
    </source>
</evidence>
<accession>A0ABP1C8H8</accession>
<dbReference type="SUPFAM" id="SSF64438">
    <property type="entry name" value="CNF1/YfiH-like putative cysteine hydrolases"/>
    <property type="match status" value="1"/>
</dbReference>
<keyword evidence="4" id="KW-0479">Metal-binding</keyword>
<dbReference type="Pfam" id="PF02578">
    <property type="entry name" value="Cu-oxidase_4"/>
    <property type="match status" value="1"/>
</dbReference>
<dbReference type="PANTHER" id="PTHR30616:SF2">
    <property type="entry name" value="PURINE NUCLEOSIDE PHOSPHORYLASE LACC1"/>
    <property type="match status" value="1"/>
</dbReference>
<organism evidence="11 12">
    <name type="scientific">Candidatus Methylocalor cossyra</name>
    <dbReference type="NCBI Taxonomy" id="3108543"/>
    <lineage>
        <taxon>Bacteria</taxon>
        <taxon>Pseudomonadati</taxon>
        <taxon>Pseudomonadota</taxon>
        <taxon>Gammaproteobacteria</taxon>
        <taxon>Methylococcales</taxon>
        <taxon>Methylococcaceae</taxon>
        <taxon>Candidatus Methylocalor</taxon>
    </lineage>
</organism>
<gene>
    <name evidence="11" type="primary">pgeF</name>
    <name evidence="11" type="ORF">MECH1_V1_1640</name>
</gene>
<sequence>MSVAWIEPDWPAPPGVRAATSLRVGGVSRGPYASLNLGAQVGDDPGRVEENRRRLADALGLPAEPVWLQQVHGCRAVRADQPAPMAADAAWTDAVGVVCAVMTADCLPVLLCTRDGGAVAAIHAGWRGLATGVIESTLAALGRGDLMAWLGPAIGPEAFEVGGEVRAAFLRNGPDFAAGFREAGADRWRADLYCLARLILVRQGLSDRAIYGGGWCTFANPRAFFSHRRDRITGRMATLIWREGH</sequence>
<comment type="catalytic activity">
    <reaction evidence="8">
        <text>adenosine + phosphate = alpha-D-ribose 1-phosphate + adenine</text>
        <dbReference type="Rhea" id="RHEA:27642"/>
        <dbReference type="ChEBI" id="CHEBI:16335"/>
        <dbReference type="ChEBI" id="CHEBI:16708"/>
        <dbReference type="ChEBI" id="CHEBI:43474"/>
        <dbReference type="ChEBI" id="CHEBI:57720"/>
        <dbReference type="EC" id="2.4.2.1"/>
    </reaction>
    <physiologicalReaction direction="left-to-right" evidence="8">
        <dbReference type="Rhea" id="RHEA:27643"/>
    </physiologicalReaction>
</comment>
<dbReference type="GO" id="GO:0016491">
    <property type="term" value="F:oxidoreductase activity"/>
    <property type="evidence" value="ECO:0007669"/>
    <property type="project" value="UniProtKB-KW"/>
</dbReference>
<comment type="similarity">
    <text evidence="2 10">Belongs to the purine nucleoside phosphorylase YfiH/LACC1 family.</text>
</comment>
<evidence type="ECO:0000256" key="2">
    <source>
        <dbReference type="ARBA" id="ARBA00007353"/>
    </source>
</evidence>
<dbReference type="PANTHER" id="PTHR30616">
    <property type="entry name" value="UNCHARACTERIZED PROTEIN YFIH"/>
    <property type="match status" value="1"/>
</dbReference>
<evidence type="ECO:0000256" key="6">
    <source>
        <dbReference type="ARBA" id="ARBA00022833"/>
    </source>
</evidence>
<protein>
    <recommendedName>
        <fullName evidence="10">Purine nucleoside phosphorylase</fullName>
    </recommendedName>
</protein>
<dbReference type="InterPro" id="IPR038371">
    <property type="entry name" value="Cu_polyphenol_OxRdtase_sf"/>
</dbReference>
<proteinExistence type="inferred from homology"/>
<evidence type="ECO:0000256" key="3">
    <source>
        <dbReference type="ARBA" id="ARBA00022679"/>
    </source>
</evidence>
<keyword evidence="11" id="KW-0560">Oxidoreductase</keyword>
<dbReference type="InterPro" id="IPR011324">
    <property type="entry name" value="Cytotoxic_necrot_fac-like_cat"/>
</dbReference>
<reference evidence="11 12" key="1">
    <citation type="submission" date="2024-04" db="EMBL/GenBank/DDBJ databases">
        <authorList>
            <person name="Cremers G."/>
        </authorList>
    </citation>
    <scope>NUCLEOTIDE SEQUENCE [LARGE SCALE GENOMIC DNA]</scope>
    <source>
        <strain evidence="11">MeCH1-AG</strain>
    </source>
</reference>
<comment type="catalytic activity">
    <reaction evidence="1">
        <text>inosine + phosphate = alpha-D-ribose 1-phosphate + hypoxanthine</text>
        <dbReference type="Rhea" id="RHEA:27646"/>
        <dbReference type="ChEBI" id="CHEBI:17368"/>
        <dbReference type="ChEBI" id="CHEBI:17596"/>
        <dbReference type="ChEBI" id="CHEBI:43474"/>
        <dbReference type="ChEBI" id="CHEBI:57720"/>
        <dbReference type="EC" id="2.4.2.1"/>
    </reaction>
    <physiologicalReaction direction="left-to-right" evidence="1">
        <dbReference type="Rhea" id="RHEA:27647"/>
    </physiologicalReaction>
</comment>
<name>A0ABP1C8H8_9GAMM</name>
<keyword evidence="6" id="KW-0862">Zinc</keyword>
<evidence type="ECO:0000256" key="4">
    <source>
        <dbReference type="ARBA" id="ARBA00022723"/>
    </source>
</evidence>
<keyword evidence="3" id="KW-0808">Transferase</keyword>
<evidence type="ECO:0000256" key="8">
    <source>
        <dbReference type="ARBA" id="ARBA00048968"/>
    </source>
</evidence>
<evidence type="ECO:0000256" key="7">
    <source>
        <dbReference type="ARBA" id="ARBA00047989"/>
    </source>
</evidence>
<dbReference type="Gene3D" id="3.60.140.10">
    <property type="entry name" value="CNF1/YfiH-like putative cysteine hydrolases"/>
    <property type="match status" value="1"/>
</dbReference>
<dbReference type="RefSeq" id="WP_348757014.1">
    <property type="nucleotide sequence ID" value="NZ_OZ026884.1"/>
</dbReference>
<dbReference type="CDD" id="cd16833">
    <property type="entry name" value="YfiH"/>
    <property type="match status" value="1"/>
</dbReference>
<evidence type="ECO:0000313" key="11">
    <source>
        <dbReference type="EMBL" id="CAL1240416.1"/>
    </source>
</evidence>